<dbReference type="EMBL" id="BQNB010013685">
    <property type="protein sequence ID" value="GJT19025.1"/>
    <property type="molecule type" value="Genomic_DNA"/>
</dbReference>
<comment type="caution">
    <text evidence="2">The sequence shown here is derived from an EMBL/GenBank/DDBJ whole genome shotgun (WGS) entry which is preliminary data.</text>
</comment>
<name>A0ABQ5BW01_9ASTR</name>
<organism evidence="2 3">
    <name type="scientific">Tanacetum coccineum</name>
    <dbReference type="NCBI Taxonomy" id="301880"/>
    <lineage>
        <taxon>Eukaryota</taxon>
        <taxon>Viridiplantae</taxon>
        <taxon>Streptophyta</taxon>
        <taxon>Embryophyta</taxon>
        <taxon>Tracheophyta</taxon>
        <taxon>Spermatophyta</taxon>
        <taxon>Magnoliopsida</taxon>
        <taxon>eudicotyledons</taxon>
        <taxon>Gunneridae</taxon>
        <taxon>Pentapetalae</taxon>
        <taxon>asterids</taxon>
        <taxon>campanulids</taxon>
        <taxon>Asterales</taxon>
        <taxon>Asteraceae</taxon>
        <taxon>Asteroideae</taxon>
        <taxon>Anthemideae</taxon>
        <taxon>Anthemidinae</taxon>
        <taxon>Tanacetum</taxon>
    </lineage>
</organism>
<feature type="compositionally biased region" description="Basic and acidic residues" evidence="1">
    <location>
        <begin position="398"/>
        <end position="410"/>
    </location>
</feature>
<feature type="compositionally biased region" description="Polar residues" evidence="1">
    <location>
        <begin position="358"/>
        <end position="375"/>
    </location>
</feature>
<protein>
    <submittedName>
        <fullName evidence="2">Uncharacterized protein</fullName>
    </submittedName>
</protein>
<feature type="compositionally biased region" description="Basic residues" evidence="1">
    <location>
        <begin position="448"/>
        <end position="459"/>
    </location>
</feature>
<feature type="region of interest" description="Disordered" evidence="1">
    <location>
        <begin position="155"/>
        <end position="265"/>
    </location>
</feature>
<gene>
    <name evidence="2" type="ORF">Tco_0877731</name>
</gene>
<evidence type="ECO:0000313" key="3">
    <source>
        <dbReference type="Proteomes" id="UP001151760"/>
    </source>
</evidence>
<evidence type="ECO:0000313" key="2">
    <source>
        <dbReference type="EMBL" id="GJT19025.1"/>
    </source>
</evidence>
<evidence type="ECO:0000256" key="1">
    <source>
        <dbReference type="SAM" id="MobiDB-lite"/>
    </source>
</evidence>
<feature type="compositionally biased region" description="Acidic residues" evidence="1">
    <location>
        <begin position="215"/>
        <end position="225"/>
    </location>
</feature>
<sequence>MKKNNTGGPSTMKKSITSAVLLTLKRITRAVSRGKVRDYSTFKGFFNLVAFSILFASNGQSWNACAKQLPNSGICCYKKDQSPSECCLLSDIREYSRTMDLICQVPLSNRQIIGLVFLTASSRRINTEAEIVADENNQEYYSLVFTAIPIVISSGSEDDSDDDTAYEEAERQRKGKMVVSASKAEPKRKGRVAAPEIPGIVIREQENGKFVNPESESESDSEDDAEYQRQLNVAKLESLNTQNMEAPEPSEAEQRSKGKAAEHDISLGAEYKRQLKFAIQESLKSYYNNSAGRSLDAHALRTETGLARGNIGNEDSVDEGAQTEALDAVRGNESPKGKRKIKDKKQTIAEPDVARGNFINSSRDNEPTSSMPRQRVSSRGRVLKPTSKLLQLGNVTDARADEGTSGSERKQPKKHLSSNVIARARLMPRIPVGVVDGSEDAPLPSNRGPRRSFRQHGSQHNRLQSGVAGASEPTGSVSVVSQAGQANGVAQADVVNPHGSGVGGEVGGSEPDADYWITRKC</sequence>
<dbReference type="Proteomes" id="UP001151760">
    <property type="component" value="Unassembled WGS sequence"/>
</dbReference>
<keyword evidence="3" id="KW-1185">Reference proteome</keyword>
<feature type="region of interest" description="Disordered" evidence="1">
    <location>
        <begin position="434"/>
        <end position="521"/>
    </location>
</feature>
<reference evidence="2" key="2">
    <citation type="submission" date="2022-01" db="EMBL/GenBank/DDBJ databases">
        <authorList>
            <person name="Yamashiro T."/>
            <person name="Shiraishi A."/>
            <person name="Satake H."/>
            <person name="Nakayama K."/>
        </authorList>
    </citation>
    <scope>NUCLEOTIDE SEQUENCE</scope>
</reference>
<proteinExistence type="predicted"/>
<accession>A0ABQ5BW01</accession>
<feature type="compositionally biased region" description="Polar residues" evidence="1">
    <location>
        <begin position="473"/>
        <end position="485"/>
    </location>
</feature>
<reference evidence="2" key="1">
    <citation type="journal article" date="2022" name="Int. J. Mol. Sci.">
        <title>Draft Genome of Tanacetum Coccineum: Genomic Comparison of Closely Related Tanacetum-Family Plants.</title>
        <authorList>
            <person name="Yamashiro T."/>
            <person name="Shiraishi A."/>
            <person name="Nakayama K."/>
            <person name="Satake H."/>
        </authorList>
    </citation>
    <scope>NUCLEOTIDE SEQUENCE</scope>
</reference>
<feature type="compositionally biased region" description="Acidic residues" evidence="1">
    <location>
        <begin position="156"/>
        <end position="167"/>
    </location>
</feature>
<feature type="compositionally biased region" description="Basic and acidic residues" evidence="1">
    <location>
        <begin position="252"/>
        <end position="265"/>
    </location>
</feature>
<feature type="region of interest" description="Disordered" evidence="1">
    <location>
        <begin position="327"/>
        <end position="422"/>
    </location>
</feature>